<dbReference type="Pfam" id="PF02128">
    <property type="entry name" value="Peptidase_M36"/>
    <property type="match status" value="1"/>
</dbReference>
<reference evidence="13 14" key="1">
    <citation type="submission" date="2019-03" db="EMBL/GenBank/DDBJ databases">
        <title>Draft genome sequences of novel Actinobacteria.</title>
        <authorList>
            <person name="Sahin N."/>
            <person name="Ay H."/>
            <person name="Saygin H."/>
        </authorList>
    </citation>
    <scope>NUCLEOTIDE SEQUENCE [LARGE SCALE GENOMIC DNA]</scope>
    <source>
        <strain evidence="13 14">DSM 45347</strain>
    </source>
</reference>
<evidence type="ECO:0000256" key="2">
    <source>
        <dbReference type="ARBA" id="ARBA00004613"/>
    </source>
</evidence>
<feature type="region of interest" description="Disordered" evidence="11">
    <location>
        <begin position="25"/>
        <end position="68"/>
    </location>
</feature>
<evidence type="ECO:0000256" key="7">
    <source>
        <dbReference type="ARBA" id="ARBA00022801"/>
    </source>
</evidence>
<keyword evidence="4" id="KW-0964">Secreted</keyword>
<dbReference type="GO" id="GO:0004222">
    <property type="term" value="F:metalloendopeptidase activity"/>
    <property type="evidence" value="ECO:0007669"/>
    <property type="project" value="InterPro"/>
</dbReference>
<dbReference type="AlphaFoldDB" id="A0A4R4NYZ0"/>
<evidence type="ECO:0000256" key="8">
    <source>
        <dbReference type="ARBA" id="ARBA00022833"/>
    </source>
</evidence>
<dbReference type="PANTHER" id="PTHR33478:SF1">
    <property type="entry name" value="EXTRACELLULAR METALLOPROTEINASE MEP"/>
    <property type="match status" value="1"/>
</dbReference>
<keyword evidence="6" id="KW-0479">Metal-binding</keyword>
<evidence type="ECO:0000256" key="4">
    <source>
        <dbReference type="ARBA" id="ARBA00022525"/>
    </source>
</evidence>
<dbReference type="OrthoDB" id="5377264at2"/>
<dbReference type="InterPro" id="IPR001842">
    <property type="entry name" value="Peptidase_M36"/>
</dbReference>
<evidence type="ECO:0000256" key="6">
    <source>
        <dbReference type="ARBA" id="ARBA00022723"/>
    </source>
</evidence>
<evidence type="ECO:0000256" key="11">
    <source>
        <dbReference type="SAM" id="MobiDB-lite"/>
    </source>
</evidence>
<dbReference type="Gene3D" id="1.10.390.10">
    <property type="entry name" value="Neutral Protease Domain 2"/>
    <property type="match status" value="1"/>
</dbReference>
<dbReference type="GO" id="GO:0005615">
    <property type="term" value="C:extracellular space"/>
    <property type="evidence" value="ECO:0007669"/>
    <property type="project" value="InterPro"/>
</dbReference>
<keyword evidence="7" id="KW-0378">Hydrolase</keyword>
<comment type="cofactor">
    <cofactor evidence="1">
        <name>Zn(2+)</name>
        <dbReference type="ChEBI" id="CHEBI:29105"/>
    </cofactor>
</comment>
<dbReference type="GO" id="GO:0008270">
    <property type="term" value="F:zinc ion binding"/>
    <property type="evidence" value="ECO:0007669"/>
    <property type="project" value="InterPro"/>
</dbReference>
<dbReference type="SUPFAM" id="SSF55486">
    <property type="entry name" value="Metalloproteases ('zincins'), catalytic domain"/>
    <property type="match status" value="1"/>
</dbReference>
<keyword evidence="12" id="KW-0732">Signal</keyword>
<comment type="similarity">
    <text evidence="3">Belongs to the peptidase M36 family.</text>
</comment>
<keyword evidence="5" id="KW-0645">Protease</keyword>
<keyword evidence="9" id="KW-0482">Metalloprotease</keyword>
<feature type="region of interest" description="Disordered" evidence="11">
    <location>
        <begin position="672"/>
        <end position="698"/>
    </location>
</feature>
<dbReference type="RefSeq" id="WP_131940076.1">
    <property type="nucleotide sequence ID" value="NZ_BAAAMX010000038.1"/>
</dbReference>
<sequence length="965" mass="101460">MVPRTRWITLTALAATGTLLTAGLAVPGRAAPPPPRSQPPGDRPELPDKDARTGRLAPTGRQEGAARGVTVRWNKLGTPATVIGAEPLAGGLPGDPEKAARAYLAGHRDLFGLDAAAVGALEKVAVNPIGKGAAVLLRQRFGDLPAGYDGLVAVGVSEGEVVSVTSTLARDGAAPAPATLSQEDAVAAAGRDAGITVSDGTTRKARLVAVPTAQGVRSAYQVTLIDGAGSEPKAVTSYVDARTGSVLVRENLVDHDSDNPRWAVFPATPSGDYSSRDTRRTWCFAPARGCENTVGGDPSSGRPWDVDPATGASTMTSLGNSAHTYENRANGDPFSVGTRTSAPKADRNYAYRWANQWYESKCDPASMDSPQEADVEAAISNLFVQHNRMHDWSYRLGFTESAWNMQADNGGRGGLGGDPEQGNAQAGARIASVRDNANQITPPDGTPAISNMYLWQPVAGAFYPPCVDGDFDMSVIGHEYSHAISGRMIAGPDAGWSGPQAGAMNESTSDLFAMEYLNEYGFRAPGRTPYVTGAYVTGEPKSGIRNYDMSRSPLNYSDLGYDLVGTQVHADGEIWTATQFDVRQAFVERYGAGSASLQRRCADGKVPVDKCPGNRRWAQLSFDALLLMASGAVSYVDHRNALLAADTIRFGGRDHAMMWKVFAQHGLGEDAASSGPADADARPSFASPMSRDARVTLKPAGAAKGGKVRLYAGDYEARAVPVADTDPATPLGDTVAMTPGRYSFVAVGEGFGHKRFTATIGSHARTLAVAMSRNEAAAANGATATGDGASQPALLDETEATNWQSVQAPVAGRQVTVDLAGDRPVRVGRVQVSAMLRPSAAGDPEGAGSAQNRFTALRAFRLLACDATRADCSRDAGYRTVYTSRPDAFPADRPRPTAPDLILRSFGLRDVTATHLRLQVVSSQCTGAPEYAGEQDDDPRSATDCGTASPLAGVVRAAELQAFAR</sequence>
<proteinExistence type="inferred from homology"/>
<organism evidence="13 14">
    <name type="scientific">Actinomadura bangladeshensis</name>
    <dbReference type="NCBI Taxonomy" id="453573"/>
    <lineage>
        <taxon>Bacteria</taxon>
        <taxon>Bacillati</taxon>
        <taxon>Actinomycetota</taxon>
        <taxon>Actinomycetes</taxon>
        <taxon>Streptosporangiales</taxon>
        <taxon>Thermomonosporaceae</taxon>
        <taxon>Actinomadura</taxon>
    </lineage>
</organism>
<dbReference type="Gene3D" id="3.10.170.10">
    <property type="match status" value="1"/>
</dbReference>
<feature type="region of interest" description="Disordered" evidence="11">
    <location>
        <begin position="929"/>
        <end position="948"/>
    </location>
</feature>
<feature type="chain" id="PRO_5020304907" evidence="12">
    <location>
        <begin position="31"/>
        <end position="965"/>
    </location>
</feature>
<dbReference type="InterPro" id="IPR050371">
    <property type="entry name" value="Fungal_virulence_M36"/>
</dbReference>
<feature type="compositionally biased region" description="Low complexity" evidence="11">
    <location>
        <begin position="672"/>
        <end position="684"/>
    </location>
</feature>
<evidence type="ECO:0000313" key="14">
    <source>
        <dbReference type="Proteomes" id="UP000295431"/>
    </source>
</evidence>
<dbReference type="PANTHER" id="PTHR33478">
    <property type="entry name" value="EXTRACELLULAR METALLOPROTEINASE MEP"/>
    <property type="match status" value="1"/>
</dbReference>
<feature type="region of interest" description="Disordered" evidence="11">
    <location>
        <begin position="322"/>
        <end position="341"/>
    </location>
</feature>
<feature type="signal peptide" evidence="12">
    <location>
        <begin position="1"/>
        <end position="30"/>
    </location>
</feature>
<dbReference type="EMBL" id="SMJW01000077">
    <property type="protein sequence ID" value="TDC14815.1"/>
    <property type="molecule type" value="Genomic_DNA"/>
</dbReference>
<name>A0A4R4NYZ0_9ACTN</name>
<comment type="caution">
    <text evidence="13">The sequence shown here is derived from an EMBL/GenBank/DDBJ whole genome shotgun (WGS) entry which is preliminary data.</text>
</comment>
<dbReference type="InterPro" id="IPR027268">
    <property type="entry name" value="Peptidase_M4/M1_CTD_sf"/>
</dbReference>
<comment type="subcellular location">
    <subcellularLocation>
        <location evidence="2">Secreted</location>
    </subcellularLocation>
</comment>
<evidence type="ECO:0000256" key="9">
    <source>
        <dbReference type="ARBA" id="ARBA00023049"/>
    </source>
</evidence>
<evidence type="ECO:0000256" key="5">
    <source>
        <dbReference type="ARBA" id="ARBA00022670"/>
    </source>
</evidence>
<dbReference type="PRINTS" id="PR00999">
    <property type="entry name" value="FUNGALYSIN"/>
</dbReference>
<evidence type="ECO:0000313" key="13">
    <source>
        <dbReference type="EMBL" id="TDC14815.1"/>
    </source>
</evidence>
<dbReference type="GO" id="GO:0006508">
    <property type="term" value="P:proteolysis"/>
    <property type="evidence" value="ECO:0007669"/>
    <property type="project" value="UniProtKB-KW"/>
</dbReference>
<evidence type="ECO:0000256" key="12">
    <source>
        <dbReference type="SAM" id="SignalP"/>
    </source>
</evidence>
<keyword evidence="14" id="KW-1185">Reference proteome</keyword>
<dbReference type="Proteomes" id="UP000295431">
    <property type="component" value="Unassembled WGS sequence"/>
</dbReference>
<feature type="compositionally biased region" description="Basic and acidic residues" evidence="11">
    <location>
        <begin position="42"/>
        <end position="53"/>
    </location>
</feature>
<evidence type="ECO:0000256" key="1">
    <source>
        <dbReference type="ARBA" id="ARBA00001947"/>
    </source>
</evidence>
<accession>A0A4R4NYZ0</accession>
<protein>
    <submittedName>
        <fullName evidence="13">Peptidase M36</fullName>
    </submittedName>
</protein>
<keyword evidence="8" id="KW-0862">Zinc</keyword>
<gene>
    <name evidence="13" type="ORF">E1284_17040</name>
</gene>
<evidence type="ECO:0000256" key="10">
    <source>
        <dbReference type="ARBA" id="ARBA00023145"/>
    </source>
</evidence>
<keyword evidence="10" id="KW-0865">Zymogen</keyword>
<evidence type="ECO:0000256" key="3">
    <source>
        <dbReference type="ARBA" id="ARBA00006006"/>
    </source>
</evidence>